<dbReference type="Gene3D" id="2.60.40.3620">
    <property type="match status" value="3"/>
</dbReference>
<dbReference type="EMBL" id="JAKVQD010000002">
    <property type="protein sequence ID" value="MCH4552663.1"/>
    <property type="molecule type" value="Genomic_DNA"/>
</dbReference>
<reference evidence="3" key="1">
    <citation type="submission" date="2022-02" db="EMBL/GenBank/DDBJ databases">
        <title>Aestuariibaculum sp., a marine bacterium isolated from sediment in Guangxi.</title>
        <authorList>
            <person name="Ying J."/>
        </authorList>
    </citation>
    <scope>NUCLEOTIDE SEQUENCE</scope>
    <source>
        <strain evidence="3">L182</strain>
    </source>
</reference>
<evidence type="ECO:0000259" key="2">
    <source>
        <dbReference type="Pfam" id="PF16411"/>
    </source>
</evidence>
<feature type="domain" description="Outer membrane protein SusF/SusE-like C-terminal" evidence="2">
    <location>
        <begin position="174"/>
        <end position="258"/>
    </location>
</feature>
<dbReference type="Pfam" id="PF16411">
    <property type="entry name" value="SusF_SusE"/>
    <property type="match status" value="1"/>
</dbReference>
<dbReference type="Proteomes" id="UP001156141">
    <property type="component" value="Unassembled WGS sequence"/>
</dbReference>
<sequence>MKYIKFLSLLILAAIGFTSCDQEDDLVFVAKVPEEGISFSNMFLEEYTLTTATSKNIGERFTWEDAYFGVPTNIEYELQNSLSGDFTDATVVATTDGNELSITIGNMLTYATAAGLDNDPNTDNPNSGELYFRLMASPGTDGGLPVYTETQTLNVVLPEAVTGGSAYEVSTWGVVGSGYNNWGAFADGKFYTTATPGVIVSYVNLVDGEIKFRENNTWSGDLGDANMDGILDADSDNNIAVTAGDYKITINTNDNSYTIEEFSWGIVGSGFNNWGNTPGVSDAKLYYDYTTDTFKASVKLFDGEIKFRMNNAWSVNFGDANLDGILDSDSDNNIAVTEGHYLITLDLKDNSYTIQESNTWGVVGSGYNNWGGDKWDHDGDTATAEEFISDAALTEIQPGVWFAENITLIDGLIKFRPDNAWNGDYGDANVDNILDQDPDNNIVVTAGNYVISIDFNDAEGPKYYLGKR</sequence>
<comment type="caution">
    <text evidence="3">The sequence shown here is derived from an EMBL/GenBank/DDBJ whole genome shotgun (WGS) entry which is preliminary data.</text>
</comment>
<keyword evidence="4" id="KW-1185">Reference proteome</keyword>
<dbReference type="PROSITE" id="PS51257">
    <property type="entry name" value="PROKAR_LIPOPROTEIN"/>
    <property type="match status" value="1"/>
</dbReference>
<organism evidence="3 4">
    <name type="scientific">Aestuariibaculum lutulentum</name>
    <dbReference type="NCBI Taxonomy" id="2920935"/>
    <lineage>
        <taxon>Bacteria</taxon>
        <taxon>Pseudomonadati</taxon>
        <taxon>Bacteroidota</taxon>
        <taxon>Flavobacteriia</taxon>
        <taxon>Flavobacteriales</taxon>
        <taxon>Flavobacteriaceae</taxon>
    </lineage>
</organism>
<dbReference type="CDD" id="cd12956">
    <property type="entry name" value="CBM_SusE-F_like"/>
    <property type="match status" value="2"/>
</dbReference>
<name>A0ABS9RI92_9FLAO</name>
<accession>A0ABS9RI92</accession>
<evidence type="ECO:0000313" key="4">
    <source>
        <dbReference type="Proteomes" id="UP001156141"/>
    </source>
</evidence>
<evidence type="ECO:0000313" key="3">
    <source>
        <dbReference type="EMBL" id="MCH4552663.1"/>
    </source>
</evidence>
<dbReference type="RefSeq" id="WP_240572989.1">
    <property type="nucleotide sequence ID" value="NZ_CP136709.1"/>
</dbReference>
<protein>
    <submittedName>
        <fullName evidence="3">SusE domain-containing protein</fullName>
    </submittedName>
</protein>
<dbReference type="Pfam" id="PF14292">
    <property type="entry name" value="SusE"/>
    <property type="match status" value="1"/>
</dbReference>
<proteinExistence type="predicted"/>
<feature type="domain" description="SusE outer membrane protein" evidence="1">
    <location>
        <begin position="45"/>
        <end position="120"/>
    </location>
</feature>
<dbReference type="InterPro" id="IPR025970">
    <property type="entry name" value="SusE"/>
</dbReference>
<gene>
    <name evidence="3" type="ORF">MKW35_08525</name>
</gene>
<dbReference type="InterPro" id="IPR032187">
    <property type="entry name" value="SusF/SusE-like_C"/>
</dbReference>
<evidence type="ECO:0000259" key="1">
    <source>
        <dbReference type="Pfam" id="PF14292"/>
    </source>
</evidence>